<evidence type="ECO:0000313" key="1">
    <source>
        <dbReference type="EMBL" id="KAK1579287.1"/>
    </source>
</evidence>
<keyword evidence="2" id="KW-1185">Reference proteome</keyword>
<reference evidence="1" key="1">
    <citation type="submission" date="2021-06" db="EMBL/GenBank/DDBJ databases">
        <title>Comparative genomics, transcriptomics and evolutionary studies reveal genomic signatures of adaptation to plant cell wall in hemibiotrophic fungi.</title>
        <authorList>
            <consortium name="DOE Joint Genome Institute"/>
            <person name="Baroncelli R."/>
            <person name="Diaz J.F."/>
            <person name="Benocci T."/>
            <person name="Peng M."/>
            <person name="Battaglia E."/>
            <person name="Haridas S."/>
            <person name="Andreopoulos W."/>
            <person name="Labutti K."/>
            <person name="Pangilinan J."/>
            <person name="Floch G.L."/>
            <person name="Makela M.R."/>
            <person name="Henrissat B."/>
            <person name="Grigoriev I.V."/>
            <person name="Crouch J.A."/>
            <person name="De Vries R.P."/>
            <person name="Sukno S.A."/>
            <person name="Thon M.R."/>
        </authorList>
    </citation>
    <scope>NUCLEOTIDE SEQUENCE</scope>
    <source>
        <strain evidence="1">CBS 125086</strain>
    </source>
</reference>
<dbReference type="RefSeq" id="XP_060410422.1">
    <property type="nucleotide sequence ID" value="XM_060552604.1"/>
</dbReference>
<proteinExistence type="predicted"/>
<dbReference type="EMBL" id="JAHLJV010000068">
    <property type="protein sequence ID" value="KAK1579287.1"/>
    <property type="molecule type" value="Genomic_DNA"/>
</dbReference>
<accession>A0AAD8PSL3</accession>
<organism evidence="1 2">
    <name type="scientific">Colletotrichum navitas</name>
    <dbReference type="NCBI Taxonomy" id="681940"/>
    <lineage>
        <taxon>Eukaryota</taxon>
        <taxon>Fungi</taxon>
        <taxon>Dikarya</taxon>
        <taxon>Ascomycota</taxon>
        <taxon>Pezizomycotina</taxon>
        <taxon>Sordariomycetes</taxon>
        <taxon>Hypocreomycetidae</taxon>
        <taxon>Glomerellales</taxon>
        <taxon>Glomerellaceae</taxon>
        <taxon>Colletotrichum</taxon>
        <taxon>Colletotrichum graminicola species complex</taxon>
    </lineage>
</organism>
<evidence type="ECO:0000313" key="2">
    <source>
        <dbReference type="Proteomes" id="UP001230504"/>
    </source>
</evidence>
<dbReference type="GeneID" id="85436844"/>
<gene>
    <name evidence="1" type="ORF">LY79DRAFT_345820</name>
</gene>
<name>A0AAD8PSL3_9PEZI</name>
<dbReference type="AlphaFoldDB" id="A0AAD8PSL3"/>
<dbReference type="Proteomes" id="UP001230504">
    <property type="component" value="Unassembled WGS sequence"/>
</dbReference>
<protein>
    <submittedName>
        <fullName evidence="1">Uncharacterized protein</fullName>
    </submittedName>
</protein>
<sequence length="150" mass="17627">MLTSKSWSTPQGGRQLPRLCIFLRPIKDQRRLRGTSLPTFRLSPKTAVDRHRADPLRTGVDSSLYVYPKRNRSDRQRKREETLEEGAVFPKSYDIEFGWIRRFVTHASPPRTPSPNIANLAYSRTYSWRARHHGRLHLRKVYLLSRSPPF</sequence>
<comment type="caution">
    <text evidence="1">The sequence shown here is derived from an EMBL/GenBank/DDBJ whole genome shotgun (WGS) entry which is preliminary data.</text>
</comment>